<dbReference type="InterPro" id="IPR050712">
    <property type="entry name" value="NAD(P)H-dep_reductase"/>
</dbReference>
<evidence type="ECO:0000313" key="3">
    <source>
        <dbReference type="Proteomes" id="UP001262410"/>
    </source>
</evidence>
<keyword evidence="3" id="KW-1185">Reference proteome</keyword>
<dbReference type="InterPro" id="IPR029039">
    <property type="entry name" value="Flavoprotein-like_sf"/>
</dbReference>
<dbReference type="PANTHER" id="PTHR30543">
    <property type="entry name" value="CHROMATE REDUCTASE"/>
    <property type="match status" value="1"/>
</dbReference>
<dbReference type="Pfam" id="PF03358">
    <property type="entry name" value="FMN_red"/>
    <property type="match status" value="1"/>
</dbReference>
<dbReference type="PANTHER" id="PTHR30543:SF21">
    <property type="entry name" value="NAD(P)H-DEPENDENT FMN REDUCTASE LOT6"/>
    <property type="match status" value="1"/>
</dbReference>
<protein>
    <submittedName>
        <fullName evidence="2">NAD(P)H-dependent FMN reductase</fullName>
    </submittedName>
</protein>
<proteinExistence type="predicted"/>
<evidence type="ECO:0000313" key="2">
    <source>
        <dbReference type="EMBL" id="MDR6288307.1"/>
    </source>
</evidence>
<dbReference type="EMBL" id="JAVDPW010000002">
    <property type="protein sequence ID" value="MDR6288307.1"/>
    <property type="molecule type" value="Genomic_DNA"/>
</dbReference>
<gene>
    <name evidence="2" type="ORF">E9232_000814</name>
</gene>
<dbReference type="Gene3D" id="3.40.50.360">
    <property type="match status" value="1"/>
</dbReference>
<feature type="domain" description="NADPH-dependent FMN reductase-like" evidence="1">
    <location>
        <begin position="12"/>
        <end position="146"/>
    </location>
</feature>
<dbReference type="RefSeq" id="WP_309792293.1">
    <property type="nucleotide sequence ID" value="NZ_JAVDPW010000002.1"/>
</dbReference>
<name>A0ABU1JI64_9PROT</name>
<dbReference type="Proteomes" id="UP001262410">
    <property type="component" value="Unassembled WGS sequence"/>
</dbReference>
<comment type="caution">
    <text evidence="2">The sequence shown here is derived from an EMBL/GenBank/DDBJ whole genome shotgun (WGS) entry which is preliminary data.</text>
</comment>
<accession>A0ABU1JI64</accession>
<organism evidence="2 3">
    <name type="scientific">Inquilinus ginsengisoli</name>
    <dbReference type="NCBI Taxonomy" id="363840"/>
    <lineage>
        <taxon>Bacteria</taxon>
        <taxon>Pseudomonadati</taxon>
        <taxon>Pseudomonadota</taxon>
        <taxon>Alphaproteobacteria</taxon>
        <taxon>Rhodospirillales</taxon>
        <taxon>Rhodospirillaceae</taxon>
        <taxon>Inquilinus</taxon>
    </lineage>
</organism>
<evidence type="ECO:0000259" key="1">
    <source>
        <dbReference type="Pfam" id="PF03358"/>
    </source>
</evidence>
<dbReference type="SUPFAM" id="SSF52218">
    <property type="entry name" value="Flavoproteins"/>
    <property type="match status" value="1"/>
</dbReference>
<sequence length="188" mass="19330">MNDDPRQIGAAMKILAISGSLRAGSSNTGLLQAMATLAPAGVEVAVYGGLADLPHFNPDLDPEAIPAVAEFRARLAADGVLISSPEYAHGVAGVMKNALDWVVATGEFVDKPVALINASPRAHHAQEALTETLVVMTARMVPEASIAVPLLGRKLPEGGMLADAEIATALRGAIEGFVRAIGTETTAS</sequence>
<dbReference type="InterPro" id="IPR005025">
    <property type="entry name" value="FMN_Rdtase-like_dom"/>
</dbReference>
<reference evidence="2 3" key="1">
    <citation type="submission" date="2023-07" db="EMBL/GenBank/DDBJ databases">
        <title>Sorghum-associated microbial communities from plants grown in Nebraska, USA.</title>
        <authorList>
            <person name="Schachtman D."/>
        </authorList>
    </citation>
    <scope>NUCLEOTIDE SEQUENCE [LARGE SCALE GENOMIC DNA]</scope>
    <source>
        <strain evidence="2 3">584</strain>
    </source>
</reference>